<evidence type="ECO:0000259" key="1">
    <source>
        <dbReference type="Pfam" id="PF05099"/>
    </source>
</evidence>
<dbReference type="HOGENOM" id="CLU_148532_1_0_7"/>
<dbReference type="Proteomes" id="UP000006176">
    <property type="component" value="Chromosome"/>
</dbReference>
<dbReference type="EMBL" id="CP003333">
    <property type="protein sequence ID" value="AFL69629.1"/>
    <property type="molecule type" value="Genomic_DNA"/>
</dbReference>
<dbReference type="RefSeq" id="WP_014770492.1">
    <property type="nucleotide sequence ID" value="NC_018002.1"/>
</dbReference>
<sequence>MYLHLLKEEEQEDFLELAYHLMGIDGMHQDEEVIVFESYKHECSLEEYIISKQNDLESVIANLKNTSSKTKRIILIELFEILLTDGEVHENEKTFINHLASEFKVSSEELEKINKWTLAMDHIVKLGYTIINKGNDNA</sequence>
<name>I3Y0A5_SULBS</name>
<gene>
    <name evidence="2" type="ordered locus">Sulba_2361</name>
</gene>
<dbReference type="SUPFAM" id="SSF158682">
    <property type="entry name" value="TerB-like"/>
    <property type="match status" value="1"/>
</dbReference>
<keyword evidence="3" id="KW-1185">Reference proteome</keyword>
<proteinExistence type="predicted"/>
<dbReference type="Gene3D" id="1.10.3680.10">
    <property type="entry name" value="TerB-like"/>
    <property type="match status" value="1"/>
</dbReference>
<dbReference type="InterPro" id="IPR029024">
    <property type="entry name" value="TerB-like"/>
</dbReference>
<dbReference type="STRING" id="760154.Sulba_2361"/>
<organism evidence="2 3">
    <name type="scientific">Sulfurospirillum barnesii (strain ATCC 700032 / DSM 10660 / SES-3)</name>
    <dbReference type="NCBI Taxonomy" id="760154"/>
    <lineage>
        <taxon>Bacteria</taxon>
        <taxon>Pseudomonadati</taxon>
        <taxon>Campylobacterota</taxon>
        <taxon>Epsilonproteobacteria</taxon>
        <taxon>Campylobacterales</taxon>
        <taxon>Sulfurospirillaceae</taxon>
        <taxon>Sulfurospirillum</taxon>
    </lineage>
</organism>
<dbReference type="eggNOG" id="COG4103">
    <property type="taxonomic scope" value="Bacteria"/>
</dbReference>
<dbReference type="InterPro" id="IPR007791">
    <property type="entry name" value="DjlA_N"/>
</dbReference>
<dbReference type="Pfam" id="PF05099">
    <property type="entry name" value="TerB"/>
    <property type="match status" value="1"/>
</dbReference>
<protein>
    <recommendedName>
        <fullName evidence="1">Co-chaperone DjlA N-terminal domain-containing protein</fullName>
    </recommendedName>
</protein>
<evidence type="ECO:0000313" key="2">
    <source>
        <dbReference type="EMBL" id="AFL69629.1"/>
    </source>
</evidence>
<reference evidence="2 3" key="1">
    <citation type="submission" date="2012-06" db="EMBL/GenBank/DDBJ databases">
        <title>Complete sequence of Sulfurospirillum barnesii SES-3.</title>
        <authorList>
            <consortium name="US DOE Joint Genome Institute"/>
            <person name="Lucas S."/>
            <person name="Han J."/>
            <person name="Lapidus A."/>
            <person name="Cheng J.-F."/>
            <person name="Goodwin L."/>
            <person name="Pitluck S."/>
            <person name="Peters L."/>
            <person name="Ovchinnikova G."/>
            <person name="Lu M."/>
            <person name="Detter J.C."/>
            <person name="Han C."/>
            <person name="Tapia R."/>
            <person name="Land M."/>
            <person name="Hauser L."/>
            <person name="Kyrpides N."/>
            <person name="Ivanova N."/>
            <person name="Pagani I."/>
            <person name="Stolz J."/>
            <person name="Arkin A."/>
            <person name="Dehal P."/>
            <person name="Oremland R."/>
            <person name="Saltikov C."/>
            <person name="Basu P."/>
            <person name="Hollibaugh J."/>
            <person name="Newman D."/>
            <person name="Stolyar S."/>
            <person name="Hazen T."/>
            <person name="Woyke T."/>
        </authorList>
    </citation>
    <scope>NUCLEOTIDE SEQUENCE [LARGE SCALE GENOMIC DNA]</scope>
    <source>
        <strain evidence="3">ATCC 700032 / DSM 10660 / SES-3</strain>
    </source>
</reference>
<dbReference type="KEGG" id="sba:Sulba_2361"/>
<dbReference type="AlphaFoldDB" id="I3Y0A5"/>
<dbReference type="PATRIC" id="fig|760154.4.peg.2355"/>
<accession>I3Y0A5</accession>
<evidence type="ECO:0000313" key="3">
    <source>
        <dbReference type="Proteomes" id="UP000006176"/>
    </source>
</evidence>
<feature type="domain" description="Co-chaperone DjlA N-terminal" evidence="1">
    <location>
        <begin position="7"/>
        <end position="113"/>
    </location>
</feature>